<protein>
    <submittedName>
        <fullName evidence="1">Minor capsid protein</fullName>
    </submittedName>
</protein>
<dbReference type="EMBL" id="BK015852">
    <property type="protein sequence ID" value="DAD69547.1"/>
    <property type="molecule type" value="Genomic_DNA"/>
</dbReference>
<sequence length="143" mass="16159">MGLGIFRRSFVVRRFDTDEVVEGYSVARYTDVTASLNVQPLNADELQALPEGERRVKRMKAFGDLVFTPADQSSGRRGDWLFYQGPMDPDGHWYECVSSLGWDHTMLHHCRSEFVQVSATEAKRFPRPDVSADGEEGSCCDCC</sequence>
<name>A0A8S5LIA6_9CAUD</name>
<proteinExistence type="predicted"/>
<accession>A0A8S5LIA6</accession>
<organism evidence="1">
    <name type="scientific">Myoviridae sp. ctbwh6</name>
    <dbReference type="NCBI Taxonomy" id="2827611"/>
    <lineage>
        <taxon>Viruses</taxon>
        <taxon>Duplodnaviria</taxon>
        <taxon>Heunggongvirae</taxon>
        <taxon>Uroviricota</taxon>
        <taxon>Caudoviricetes</taxon>
    </lineage>
</organism>
<reference evidence="1" key="1">
    <citation type="journal article" date="2021" name="Proc. Natl. Acad. Sci. U.S.A.">
        <title>A Catalog of Tens of Thousands of Viruses from Human Metagenomes Reveals Hidden Associations with Chronic Diseases.</title>
        <authorList>
            <person name="Tisza M.J."/>
            <person name="Buck C.B."/>
        </authorList>
    </citation>
    <scope>NUCLEOTIDE SEQUENCE</scope>
    <source>
        <strain evidence="1">Ctbwh6</strain>
    </source>
</reference>
<evidence type="ECO:0000313" key="1">
    <source>
        <dbReference type="EMBL" id="DAD69547.1"/>
    </source>
</evidence>